<dbReference type="KEGG" id="pmui:G4G71_22335"/>
<dbReference type="Proteomes" id="UP000502549">
    <property type="component" value="Chromosome"/>
</dbReference>
<proteinExistence type="predicted"/>
<organism evidence="1 3">
    <name type="scientific">Pseudomonas multiresinivorans</name>
    <dbReference type="NCBI Taxonomy" id="95301"/>
    <lineage>
        <taxon>Bacteria</taxon>
        <taxon>Pseudomonadati</taxon>
        <taxon>Pseudomonadota</taxon>
        <taxon>Gammaproteobacteria</taxon>
        <taxon>Pseudomonadales</taxon>
        <taxon>Pseudomonadaceae</taxon>
        <taxon>Pseudomonas</taxon>
    </lineage>
</organism>
<protein>
    <submittedName>
        <fullName evidence="1">Uncharacterized protein</fullName>
    </submittedName>
</protein>
<reference evidence="1 3" key="1">
    <citation type="submission" date="2020-02" db="EMBL/GenBank/DDBJ databases">
        <title>Complete genome sequence of Pseudomonas multiresinivorans ORNL1.</title>
        <authorList>
            <person name="Podar M."/>
        </authorList>
    </citation>
    <scope>NUCLEOTIDE SEQUENCE [LARGE SCALE GENOMIC DNA]</scope>
    <source>
        <strain evidence="3">populi</strain>
        <strain evidence="1">Populi</strain>
    </source>
</reference>
<evidence type="ECO:0000313" key="2">
    <source>
        <dbReference type="EMBL" id="QJP10490.1"/>
    </source>
</evidence>
<evidence type="ECO:0000313" key="3">
    <source>
        <dbReference type="Proteomes" id="UP000502549"/>
    </source>
</evidence>
<gene>
    <name evidence="1" type="ORF">G4G71_10945</name>
    <name evidence="2" type="ORF">G4G71_22335</name>
</gene>
<dbReference type="KEGG" id="pmui:G4G71_10945"/>
<dbReference type="EMBL" id="CP048833">
    <property type="protein sequence ID" value="QJP10490.1"/>
    <property type="molecule type" value="Genomic_DNA"/>
</dbReference>
<name>A0A7Z3BKE2_9PSED</name>
<accession>A0A7Z3BKE2</accession>
<keyword evidence="3" id="KW-1185">Reference proteome</keyword>
<sequence length="112" mass="12551">MSYFIETDLPIPDANGDGQGTDCLRLDPIARANRPPAVGVVDASNLAQLAGTDLFQWYGRRRSGYWTPFGKVLQITDEGIQALRDELNTCADYKRRYIESLVSRLLKAREST</sequence>
<dbReference type="RefSeq" id="WP_169937550.1">
    <property type="nucleotide sequence ID" value="NZ_CP048833.1"/>
</dbReference>
<evidence type="ECO:0000313" key="1">
    <source>
        <dbReference type="EMBL" id="QJP08366.1"/>
    </source>
</evidence>
<dbReference type="AlphaFoldDB" id="A0A7Z3BKE2"/>
<dbReference type="EMBL" id="CP048833">
    <property type="protein sequence ID" value="QJP08366.1"/>
    <property type="molecule type" value="Genomic_DNA"/>
</dbReference>